<evidence type="ECO:0000256" key="2">
    <source>
        <dbReference type="SAM" id="MobiDB-lite"/>
    </source>
</evidence>
<dbReference type="AlphaFoldDB" id="A0A2T4BLI8"/>
<evidence type="ECO:0008006" key="5">
    <source>
        <dbReference type="Google" id="ProtNLM"/>
    </source>
</evidence>
<keyword evidence="1" id="KW-0539">Nucleus</keyword>
<accession>A0A2T4BLI8</accession>
<sequence>MLPIRAPGINTSSIDNAIYRTRISRKPLEFVTVSPANEKDGKGISKVVRTQVMKDYFWKQRNPENPDLIPTDQPTNPSQYKGRFRLNARPNKSKSKPISRKTKGRDRASDDAAIRAQKGRIVMPRGPITDPNIYDPDGFFASTPVALLGGSLDPFNSFALKLKPESLKLIYYYKQSYSRDFLDLNVGGGYCLFDAREHRALFHSILYLVALDFNLRRGLTDDLGCLYHSSEAFRLINERIRNGDIEDATIAAVALIASKEFPYVPLSTSLRDTSLLPDTLQSAESASLQRLPSVEQQLMSIVQSLHKISAAKDANAHKNEASRVYDVEYRLHLLQAQVSHDNLTPNHMSPLCVALNIYLYLAIRELPARAQLMRQLIDRLQTWLKAGSTNQITSSDSRNQNWMLWMLFIGYGAALENGRQEWFTQALQSVYIQARCRDIEQLHGTLKNVLWQDSWCEHYFNKLRGELA</sequence>
<dbReference type="InterPro" id="IPR021858">
    <property type="entry name" value="Fun_TF"/>
</dbReference>
<dbReference type="EMBL" id="KZ680207">
    <property type="protein sequence ID" value="PTB70173.1"/>
    <property type="molecule type" value="Genomic_DNA"/>
</dbReference>
<organism evidence="3 4">
    <name type="scientific">Trichoderma citrinoviride</name>
    <dbReference type="NCBI Taxonomy" id="58853"/>
    <lineage>
        <taxon>Eukaryota</taxon>
        <taxon>Fungi</taxon>
        <taxon>Dikarya</taxon>
        <taxon>Ascomycota</taxon>
        <taxon>Pezizomycotina</taxon>
        <taxon>Sordariomycetes</taxon>
        <taxon>Hypocreomycetidae</taxon>
        <taxon>Hypocreales</taxon>
        <taxon>Hypocreaceae</taxon>
        <taxon>Trichoderma</taxon>
    </lineage>
</organism>
<feature type="region of interest" description="Disordered" evidence="2">
    <location>
        <begin position="61"/>
        <end position="111"/>
    </location>
</feature>
<evidence type="ECO:0000313" key="3">
    <source>
        <dbReference type="EMBL" id="PTB70173.1"/>
    </source>
</evidence>
<dbReference type="GeneID" id="36602802"/>
<dbReference type="PANTHER" id="PTHR37540">
    <property type="entry name" value="TRANSCRIPTION FACTOR (ACR-2), PUTATIVE-RELATED-RELATED"/>
    <property type="match status" value="1"/>
</dbReference>
<evidence type="ECO:0000256" key="1">
    <source>
        <dbReference type="ARBA" id="ARBA00023242"/>
    </source>
</evidence>
<reference evidence="4" key="1">
    <citation type="submission" date="2016-07" db="EMBL/GenBank/DDBJ databases">
        <title>Multiple horizontal gene transfer events from other fungi enriched the ability of initially mycotrophic Trichoderma (Ascomycota) to feed on dead plant biomass.</title>
        <authorList>
            <consortium name="DOE Joint Genome Institute"/>
            <person name="Atanasova L."/>
            <person name="Chenthamara K."/>
            <person name="Zhang J."/>
            <person name="Grujic M."/>
            <person name="Henrissat B."/>
            <person name="Kuo A."/>
            <person name="Aerts A."/>
            <person name="Salamov A."/>
            <person name="Lipzen A."/>
            <person name="Labutti K."/>
            <person name="Barry K."/>
            <person name="Miao Y."/>
            <person name="Rahimi M.J."/>
            <person name="Shen Q."/>
            <person name="Grigoriev I.V."/>
            <person name="Kubicek C.P."/>
            <person name="Druzhinina I.S."/>
        </authorList>
    </citation>
    <scope>NUCLEOTIDE SEQUENCE [LARGE SCALE GENOMIC DNA]</scope>
    <source>
        <strain evidence="4">TUCIM 6016</strain>
    </source>
</reference>
<protein>
    <recommendedName>
        <fullName evidence="5">Tachykinin family protein</fullName>
    </recommendedName>
</protein>
<dbReference type="Proteomes" id="UP000241546">
    <property type="component" value="Unassembled WGS sequence"/>
</dbReference>
<keyword evidence="4" id="KW-1185">Reference proteome</keyword>
<dbReference type="RefSeq" id="XP_024753493.1">
    <property type="nucleotide sequence ID" value="XM_024894684.1"/>
</dbReference>
<feature type="compositionally biased region" description="Basic residues" evidence="2">
    <location>
        <begin position="82"/>
        <end position="104"/>
    </location>
</feature>
<proteinExistence type="predicted"/>
<dbReference type="PANTHER" id="PTHR37540:SF10">
    <property type="entry name" value="SIGMA-70 REGION 2 FAMILY PROTEIN"/>
    <property type="match status" value="1"/>
</dbReference>
<name>A0A2T4BLI8_9HYPO</name>
<gene>
    <name evidence="3" type="ORF">BBK36DRAFT_1164730</name>
</gene>
<dbReference type="OrthoDB" id="4158087at2759"/>
<dbReference type="Pfam" id="PF11951">
    <property type="entry name" value="Fungal_trans_2"/>
    <property type="match status" value="1"/>
</dbReference>
<evidence type="ECO:0000313" key="4">
    <source>
        <dbReference type="Proteomes" id="UP000241546"/>
    </source>
</evidence>